<feature type="compositionally biased region" description="Polar residues" evidence="11">
    <location>
        <begin position="1"/>
        <end position="14"/>
    </location>
</feature>
<dbReference type="InterPro" id="IPR023313">
    <property type="entry name" value="UBQ-conjugating_AS"/>
</dbReference>
<evidence type="ECO:0000256" key="1">
    <source>
        <dbReference type="ARBA" id="ARBA00012486"/>
    </source>
</evidence>
<dbReference type="Proteomes" id="UP000094385">
    <property type="component" value="Unassembled WGS sequence"/>
</dbReference>
<keyword evidence="14" id="KW-1185">Reference proteome</keyword>
<dbReference type="InterPro" id="IPR050113">
    <property type="entry name" value="Ub_conjugating_enzyme"/>
</dbReference>
<dbReference type="SMART" id="SM00212">
    <property type="entry name" value="UBCc"/>
    <property type="match status" value="1"/>
</dbReference>
<dbReference type="SUPFAM" id="SSF54495">
    <property type="entry name" value="UBC-like"/>
    <property type="match status" value="1"/>
</dbReference>
<dbReference type="STRING" id="675824.A0A1E3Q9H9"/>
<keyword evidence="4 10" id="KW-0833">Ubl conjugation pathway</keyword>
<evidence type="ECO:0000256" key="6">
    <source>
        <dbReference type="ARBA" id="ARBA00030012"/>
    </source>
</evidence>
<dbReference type="CDD" id="cd23791">
    <property type="entry name" value="UBCc_UBE2C"/>
    <property type="match status" value="1"/>
</dbReference>
<evidence type="ECO:0000259" key="12">
    <source>
        <dbReference type="PROSITE" id="PS50127"/>
    </source>
</evidence>
<organism evidence="13 14">
    <name type="scientific">Lipomyces starkeyi NRRL Y-11557</name>
    <dbReference type="NCBI Taxonomy" id="675824"/>
    <lineage>
        <taxon>Eukaryota</taxon>
        <taxon>Fungi</taxon>
        <taxon>Dikarya</taxon>
        <taxon>Ascomycota</taxon>
        <taxon>Saccharomycotina</taxon>
        <taxon>Lipomycetes</taxon>
        <taxon>Lipomycetales</taxon>
        <taxon>Lipomycetaceae</taxon>
        <taxon>Lipomyces</taxon>
    </lineage>
</organism>
<dbReference type="GO" id="GO:0061631">
    <property type="term" value="F:ubiquitin conjugating enzyme activity"/>
    <property type="evidence" value="ECO:0007669"/>
    <property type="project" value="UniProtKB-EC"/>
</dbReference>
<comment type="similarity">
    <text evidence="10">Belongs to the ubiquitin-conjugating enzyme family.</text>
</comment>
<feature type="active site" description="Glycyl thioester intermediate" evidence="9">
    <location>
        <position position="113"/>
    </location>
</feature>
<evidence type="ECO:0000313" key="14">
    <source>
        <dbReference type="Proteomes" id="UP000094385"/>
    </source>
</evidence>
<evidence type="ECO:0000313" key="13">
    <source>
        <dbReference type="EMBL" id="ODQ74343.1"/>
    </source>
</evidence>
<dbReference type="PROSITE" id="PS00183">
    <property type="entry name" value="UBC_1"/>
    <property type="match status" value="1"/>
</dbReference>
<accession>A0A1E3Q9H9</accession>
<dbReference type="GO" id="GO:0005524">
    <property type="term" value="F:ATP binding"/>
    <property type="evidence" value="ECO:0007669"/>
    <property type="project" value="UniProtKB-UniRule"/>
</dbReference>
<evidence type="ECO:0000256" key="3">
    <source>
        <dbReference type="ARBA" id="ARBA00022741"/>
    </source>
</evidence>
<evidence type="ECO:0000256" key="8">
    <source>
        <dbReference type="ARBA" id="ARBA00080142"/>
    </source>
</evidence>
<dbReference type="AlphaFoldDB" id="A0A1E3Q9H9"/>
<name>A0A1E3Q9H9_LIPST</name>
<keyword evidence="3 10" id="KW-0547">Nucleotide-binding</keyword>
<dbReference type="GO" id="GO:0006511">
    <property type="term" value="P:ubiquitin-dependent protein catabolic process"/>
    <property type="evidence" value="ECO:0007669"/>
    <property type="project" value="EnsemblFungi"/>
</dbReference>
<keyword evidence="5 10" id="KW-0067">ATP-binding</keyword>
<reference evidence="13 14" key="1">
    <citation type="journal article" date="2016" name="Proc. Natl. Acad. Sci. U.S.A.">
        <title>Comparative genomics of biotechnologically important yeasts.</title>
        <authorList>
            <person name="Riley R."/>
            <person name="Haridas S."/>
            <person name="Wolfe K.H."/>
            <person name="Lopes M.R."/>
            <person name="Hittinger C.T."/>
            <person name="Goeker M."/>
            <person name="Salamov A.A."/>
            <person name="Wisecaver J.H."/>
            <person name="Long T.M."/>
            <person name="Calvey C.H."/>
            <person name="Aerts A.L."/>
            <person name="Barry K.W."/>
            <person name="Choi C."/>
            <person name="Clum A."/>
            <person name="Coughlan A.Y."/>
            <person name="Deshpande S."/>
            <person name="Douglass A.P."/>
            <person name="Hanson S.J."/>
            <person name="Klenk H.-P."/>
            <person name="LaButti K.M."/>
            <person name="Lapidus A."/>
            <person name="Lindquist E.A."/>
            <person name="Lipzen A.M."/>
            <person name="Meier-Kolthoff J.P."/>
            <person name="Ohm R.A."/>
            <person name="Otillar R.P."/>
            <person name="Pangilinan J.L."/>
            <person name="Peng Y."/>
            <person name="Rokas A."/>
            <person name="Rosa C.A."/>
            <person name="Scheuner C."/>
            <person name="Sibirny A.A."/>
            <person name="Slot J.C."/>
            <person name="Stielow J.B."/>
            <person name="Sun H."/>
            <person name="Kurtzman C.P."/>
            <person name="Blackwell M."/>
            <person name="Grigoriev I.V."/>
            <person name="Jeffries T.W."/>
        </authorList>
    </citation>
    <scope>NUCLEOTIDE SEQUENCE [LARGE SCALE GENOMIC DNA]</scope>
    <source>
        <strain evidence="13 14">NRRL Y-11557</strain>
    </source>
</reference>
<protein>
    <recommendedName>
        <fullName evidence="1">E2 ubiquitin-conjugating enzyme</fullName>
        <ecNumber evidence="1">2.3.2.23</ecNumber>
    </recommendedName>
    <alternativeName>
        <fullName evidence="8">E2 ubiquitin-conjugating enzyme 11</fullName>
    </alternativeName>
    <alternativeName>
        <fullName evidence="7">Ubiquitin carrier protein</fullName>
    </alternativeName>
    <alternativeName>
        <fullName evidence="6">Ubiquitin-protein ligase</fullName>
    </alternativeName>
</protein>
<dbReference type="FunFam" id="3.10.110.10:FF:000068">
    <property type="entry name" value="Ubiquitin-conjugating enzyme E2-20 kDa"/>
    <property type="match status" value="1"/>
</dbReference>
<dbReference type="EMBL" id="KV454292">
    <property type="protein sequence ID" value="ODQ74343.1"/>
    <property type="molecule type" value="Genomic_DNA"/>
</dbReference>
<dbReference type="PANTHER" id="PTHR24067">
    <property type="entry name" value="UBIQUITIN-CONJUGATING ENZYME E2"/>
    <property type="match status" value="1"/>
</dbReference>
<keyword evidence="2" id="KW-0808">Transferase</keyword>
<evidence type="ECO:0000256" key="10">
    <source>
        <dbReference type="RuleBase" id="RU362109"/>
    </source>
</evidence>
<evidence type="ECO:0000256" key="2">
    <source>
        <dbReference type="ARBA" id="ARBA00022679"/>
    </source>
</evidence>
<dbReference type="GO" id="GO:1902426">
    <property type="term" value="P:deactivation of mitotic spindle assembly checkpoint"/>
    <property type="evidence" value="ECO:0007669"/>
    <property type="project" value="EnsemblFungi"/>
</dbReference>
<evidence type="ECO:0000256" key="9">
    <source>
        <dbReference type="PROSITE-ProRule" id="PRU10133"/>
    </source>
</evidence>
<dbReference type="InterPro" id="IPR016135">
    <property type="entry name" value="UBQ-conjugating_enzyme/RWD"/>
</dbReference>
<feature type="region of interest" description="Disordered" evidence="11">
    <location>
        <begin position="1"/>
        <end position="28"/>
    </location>
</feature>
<evidence type="ECO:0000256" key="4">
    <source>
        <dbReference type="ARBA" id="ARBA00022786"/>
    </source>
</evidence>
<dbReference type="Gene3D" id="3.10.110.10">
    <property type="entry name" value="Ubiquitin Conjugating Enzyme"/>
    <property type="match status" value="1"/>
</dbReference>
<evidence type="ECO:0000256" key="5">
    <source>
        <dbReference type="ARBA" id="ARBA00022840"/>
    </source>
</evidence>
<feature type="domain" description="UBC core" evidence="12">
    <location>
        <begin position="28"/>
        <end position="175"/>
    </location>
</feature>
<sequence length="179" mass="19980">MDSQNTTPTTFSSHKMQDAPTAMADSHSVTKRLQSELMQLMMSNVPGISAFPVSDSNLCQWTGTISGPEGTFYEGLTYKISMTFPPNYPYHAPVIRFVSPMWHPNVDMSGNICLDILKEKWSAIYNVQTILLSLQSLLGEPNNASPLNAQAADLWDGNPAEYKRLMMTHYKDIGEINDE</sequence>
<dbReference type="InterPro" id="IPR000608">
    <property type="entry name" value="UBC"/>
</dbReference>
<evidence type="ECO:0000256" key="7">
    <source>
        <dbReference type="ARBA" id="ARBA00031729"/>
    </source>
</evidence>
<proteinExistence type="inferred from homology"/>
<dbReference type="EC" id="2.3.2.23" evidence="1"/>
<gene>
    <name evidence="13" type="ORF">LIPSTDRAFT_252020</name>
</gene>
<dbReference type="PROSITE" id="PS50127">
    <property type="entry name" value="UBC_2"/>
    <property type="match status" value="1"/>
</dbReference>
<evidence type="ECO:0000256" key="11">
    <source>
        <dbReference type="SAM" id="MobiDB-lite"/>
    </source>
</evidence>
<dbReference type="Pfam" id="PF00179">
    <property type="entry name" value="UQ_con"/>
    <property type="match status" value="1"/>
</dbReference>
<dbReference type="OrthoDB" id="10253686at2759"/>